<evidence type="ECO:0000256" key="1">
    <source>
        <dbReference type="ARBA" id="ARBA00022729"/>
    </source>
</evidence>
<dbReference type="SUPFAM" id="SSF50965">
    <property type="entry name" value="Galactose oxidase, central domain"/>
    <property type="match status" value="1"/>
</dbReference>
<gene>
    <name evidence="2" type="ORF">Pla133_20490</name>
</gene>
<evidence type="ECO:0000313" key="2">
    <source>
        <dbReference type="EMBL" id="QDU66973.1"/>
    </source>
</evidence>
<dbReference type="KEGG" id="pbap:Pla133_20490"/>
<protein>
    <recommendedName>
        <fullName evidence="4">FG-GAP repeat protein</fullName>
    </recommendedName>
</protein>
<sequence>MAQCHRQSVVDPQAAGGDRFGTAVALHGDRAAVSASRSAFDPLGPGRIFVYQRVAGGEWLPAGFLDAPAGEEVLLFGQAIALGGDFLVASGYAPQIPGATGTNGLFVHAWNGSEFSFVQKLETEQPISSAQGGIVVADGDRIAVGFPDGSPKGFVKVFARQGGLWSLEQSLGAPHSLDVFDFGIGLDLDGDELVVSARRNFALHYQRGASGTWDLTQTIELERCYEAELAGDVQLVGDDVLAVVRAGGPIDDNCFSRVEVYRRPAPGQPFAAIQSILQPAATLDQAFGMEMAADGERMAIGSWEPDFIAAVPNGDVWVYARENGVWGPVGSVGPPWPANNYTGIGTVLAASGDTLLTGAMEDNTVDFQAGSASFWSLTGAGCPSLSAHPPVSSIDYMNGVPSYAPARRQDLVLDAGPSHGLELYLLLGSLSGTSPGVAVDGLLLPLVADSWFAQTLGAPNQPPMEHSFGALDAQGRALAAIQVPAPLDQSFAGVEFHHAFVTIASAPALAVTGVSEGVAFTLVP</sequence>
<dbReference type="PANTHER" id="PTHR36220:SF1">
    <property type="entry name" value="GAMMA TUBULIN COMPLEX COMPONENT C-TERMINAL DOMAIN-CONTAINING PROTEIN"/>
    <property type="match status" value="1"/>
</dbReference>
<name>A0A518BJ50_9BACT</name>
<dbReference type="PANTHER" id="PTHR36220">
    <property type="entry name" value="UNNAMED PRODUCT"/>
    <property type="match status" value="1"/>
</dbReference>
<dbReference type="EMBL" id="CP036287">
    <property type="protein sequence ID" value="QDU66973.1"/>
    <property type="molecule type" value="Genomic_DNA"/>
</dbReference>
<dbReference type="AlphaFoldDB" id="A0A518BJ50"/>
<dbReference type="InterPro" id="IPR028994">
    <property type="entry name" value="Integrin_alpha_N"/>
</dbReference>
<keyword evidence="1" id="KW-0732">Signal</keyword>
<dbReference type="RefSeq" id="WP_419195448.1">
    <property type="nucleotide sequence ID" value="NZ_CP036287.1"/>
</dbReference>
<dbReference type="Gene3D" id="2.130.10.130">
    <property type="entry name" value="Integrin alpha, N-terminal"/>
    <property type="match status" value="1"/>
</dbReference>
<dbReference type="Proteomes" id="UP000316921">
    <property type="component" value="Chromosome"/>
</dbReference>
<dbReference type="InterPro" id="IPR013517">
    <property type="entry name" value="FG-GAP"/>
</dbReference>
<organism evidence="2 3">
    <name type="scientific">Engelhardtia mirabilis</name>
    <dbReference type="NCBI Taxonomy" id="2528011"/>
    <lineage>
        <taxon>Bacteria</taxon>
        <taxon>Pseudomonadati</taxon>
        <taxon>Planctomycetota</taxon>
        <taxon>Planctomycetia</taxon>
        <taxon>Planctomycetia incertae sedis</taxon>
        <taxon>Engelhardtia</taxon>
    </lineage>
</organism>
<dbReference type="Pfam" id="PF14312">
    <property type="entry name" value="FG-GAP_2"/>
    <property type="match status" value="1"/>
</dbReference>
<dbReference type="InterPro" id="IPR011043">
    <property type="entry name" value="Gal_Oxase/kelch_b-propeller"/>
</dbReference>
<proteinExistence type="predicted"/>
<reference evidence="2 3" key="1">
    <citation type="submission" date="2019-02" db="EMBL/GenBank/DDBJ databases">
        <title>Deep-cultivation of Planctomycetes and their phenomic and genomic characterization uncovers novel biology.</title>
        <authorList>
            <person name="Wiegand S."/>
            <person name="Jogler M."/>
            <person name="Boedeker C."/>
            <person name="Pinto D."/>
            <person name="Vollmers J."/>
            <person name="Rivas-Marin E."/>
            <person name="Kohn T."/>
            <person name="Peeters S.H."/>
            <person name="Heuer A."/>
            <person name="Rast P."/>
            <person name="Oberbeckmann S."/>
            <person name="Bunk B."/>
            <person name="Jeske O."/>
            <person name="Meyerdierks A."/>
            <person name="Storesund J.E."/>
            <person name="Kallscheuer N."/>
            <person name="Luecker S."/>
            <person name="Lage O.M."/>
            <person name="Pohl T."/>
            <person name="Merkel B.J."/>
            <person name="Hornburger P."/>
            <person name="Mueller R.-W."/>
            <person name="Bruemmer F."/>
            <person name="Labrenz M."/>
            <person name="Spormann A.M."/>
            <person name="Op den Camp H."/>
            <person name="Overmann J."/>
            <person name="Amann R."/>
            <person name="Jetten M.S.M."/>
            <person name="Mascher T."/>
            <person name="Medema M.H."/>
            <person name="Devos D.P."/>
            <person name="Kaster A.-K."/>
            <person name="Ovreas L."/>
            <person name="Rohde M."/>
            <person name="Galperin M.Y."/>
            <person name="Jogler C."/>
        </authorList>
    </citation>
    <scope>NUCLEOTIDE SEQUENCE [LARGE SCALE GENOMIC DNA]</scope>
    <source>
        <strain evidence="2 3">Pla133</strain>
    </source>
</reference>
<accession>A0A518BJ50</accession>
<keyword evidence="3" id="KW-1185">Reference proteome</keyword>
<evidence type="ECO:0000313" key="3">
    <source>
        <dbReference type="Proteomes" id="UP000316921"/>
    </source>
</evidence>
<evidence type="ECO:0008006" key="4">
    <source>
        <dbReference type="Google" id="ProtNLM"/>
    </source>
</evidence>